<keyword evidence="5" id="KW-1185">Reference proteome</keyword>
<feature type="domain" description="T-box" evidence="3">
    <location>
        <begin position="1"/>
        <end position="18"/>
    </location>
</feature>
<feature type="compositionally biased region" description="Low complexity" evidence="2">
    <location>
        <begin position="432"/>
        <end position="458"/>
    </location>
</feature>
<feature type="compositionally biased region" description="Polar residues" evidence="2">
    <location>
        <begin position="599"/>
        <end position="610"/>
    </location>
</feature>
<dbReference type="PROSITE" id="PS50252">
    <property type="entry name" value="TBOX_3"/>
    <property type="match status" value="1"/>
</dbReference>
<evidence type="ECO:0000313" key="5">
    <source>
        <dbReference type="Proteomes" id="UP001142055"/>
    </source>
</evidence>
<feature type="compositionally biased region" description="Low complexity" evidence="2">
    <location>
        <begin position="296"/>
        <end position="332"/>
    </location>
</feature>
<feature type="compositionally biased region" description="Polar residues" evidence="2">
    <location>
        <begin position="623"/>
        <end position="638"/>
    </location>
</feature>
<gene>
    <name evidence="4" type="ORF">RDWZM_007593</name>
</gene>
<feature type="compositionally biased region" description="Polar residues" evidence="2">
    <location>
        <begin position="117"/>
        <end position="133"/>
    </location>
</feature>
<comment type="caution">
    <text evidence="1">Lacks conserved residue(s) required for the propagation of feature annotation.</text>
</comment>
<reference evidence="4" key="1">
    <citation type="submission" date="2022-12" db="EMBL/GenBank/DDBJ databases">
        <title>Genome assemblies of Blomia tropicalis.</title>
        <authorList>
            <person name="Cui Y."/>
        </authorList>
    </citation>
    <scope>NUCLEOTIDE SEQUENCE</scope>
    <source>
        <tissue evidence="4">Adult mites</tissue>
    </source>
</reference>
<dbReference type="AlphaFoldDB" id="A0A9Q0M020"/>
<dbReference type="Proteomes" id="UP001142055">
    <property type="component" value="Chromosome 3"/>
</dbReference>
<feature type="compositionally biased region" description="Basic and acidic residues" evidence="2">
    <location>
        <begin position="583"/>
        <end position="594"/>
    </location>
</feature>
<feature type="region of interest" description="Disordered" evidence="2">
    <location>
        <begin position="407"/>
        <end position="492"/>
    </location>
</feature>
<dbReference type="GO" id="GO:0003700">
    <property type="term" value="F:DNA-binding transcription factor activity"/>
    <property type="evidence" value="ECO:0007669"/>
    <property type="project" value="InterPro"/>
</dbReference>
<dbReference type="GO" id="GO:0005634">
    <property type="term" value="C:nucleus"/>
    <property type="evidence" value="ECO:0007669"/>
    <property type="project" value="UniProtKB-SubCell"/>
</dbReference>
<dbReference type="InterPro" id="IPR046360">
    <property type="entry name" value="T-box_DNA-bd"/>
</dbReference>
<evidence type="ECO:0000256" key="2">
    <source>
        <dbReference type="SAM" id="MobiDB-lite"/>
    </source>
</evidence>
<feature type="compositionally biased region" description="Polar residues" evidence="2">
    <location>
        <begin position="477"/>
        <end position="492"/>
    </location>
</feature>
<feature type="region of interest" description="Disordered" evidence="2">
    <location>
        <begin position="81"/>
        <end position="134"/>
    </location>
</feature>
<dbReference type="OMA" id="NDEPMAR"/>
<dbReference type="GO" id="GO:0045893">
    <property type="term" value="P:positive regulation of DNA-templated transcription"/>
    <property type="evidence" value="ECO:0007669"/>
    <property type="project" value="InterPro"/>
</dbReference>
<feature type="compositionally biased region" description="Polar residues" evidence="2">
    <location>
        <begin position="34"/>
        <end position="43"/>
    </location>
</feature>
<evidence type="ECO:0000259" key="3">
    <source>
        <dbReference type="PROSITE" id="PS50252"/>
    </source>
</evidence>
<feature type="region of interest" description="Disordered" evidence="2">
    <location>
        <begin position="277"/>
        <end position="349"/>
    </location>
</feature>
<feature type="compositionally biased region" description="Polar residues" evidence="2">
    <location>
        <begin position="418"/>
        <end position="431"/>
    </location>
</feature>
<accession>A0A9Q0M020</accession>
<feature type="compositionally biased region" description="Basic residues" evidence="2">
    <location>
        <begin position="45"/>
        <end position="59"/>
    </location>
</feature>
<comment type="caution">
    <text evidence="4">The sequence shown here is derived from an EMBL/GenBank/DDBJ whole genome shotgun (WGS) entry which is preliminary data.</text>
</comment>
<feature type="compositionally biased region" description="Polar residues" evidence="2">
    <location>
        <begin position="550"/>
        <end position="561"/>
    </location>
</feature>
<comment type="subcellular location">
    <subcellularLocation>
        <location evidence="1">Nucleus</location>
    </subcellularLocation>
</comment>
<feature type="compositionally biased region" description="Low complexity" evidence="2">
    <location>
        <begin position="674"/>
        <end position="683"/>
    </location>
</feature>
<dbReference type="EMBL" id="JAPWDV010000003">
    <property type="protein sequence ID" value="KAJ6216436.1"/>
    <property type="molecule type" value="Genomic_DNA"/>
</dbReference>
<dbReference type="GO" id="GO:0003677">
    <property type="term" value="F:DNA binding"/>
    <property type="evidence" value="ECO:0007669"/>
    <property type="project" value="UniProtKB-UniRule"/>
</dbReference>
<feature type="compositionally biased region" description="Acidic residues" evidence="2">
    <location>
        <begin position="98"/>
        <end position="114"/>
    </location>
</feature>
<keyword evidence="1" id="KW-0539">Nucleus</keyword>
<feature type="compositionally biased region" description="Polar residues" evidence="2">
    <location>
        <begin position="646"/>
        <end position="658"/>
    </location>
</feature>
<organism evidence="4 5">
    <name type="scientific">Blomia tropicalis</name>
    <name type="common">Mite</name>
    <dbReference type="NCBI Taxonomy" id="40697"/>
    <lineage>
        <taxon>Eukaryota</taxon>
        <taxon>Metazoa</taxon>
        <taxon>Ecdysozoa</taxon>
        <taxon>Arthropoda</taxon>
        <taxon>Chelicerata</taxon>
        <taxon>Arachnida</taxon>
        <taxon>Acari</taxon>
        <taxon>Acariformes</taxon>
        <taxon>Sarcoptiformes</taxon>
        <taxon>Astigmata</taxon>
        <taxon>Glycyphagoidea</taxon>
        <taxon>Echimyopodidae</taxon>
        <taxon>Blomia</taxon>
    </lineage>
</organism>
<evidence type="ECO:0000313" key="4">
    <source>
        <dbReference type="EMBL" id="KAJ6216436.1"/>
    </source>
</evidence>
<feature type="region of interest" description="Disordered" evidence="2">
    <location>
        <begin position="1"/>
        <end position="59"/>
    </location>
</feature>
<evidence type="ECO:0000256" key="1">
    <source>
        <dbReference type="PROSITE-ProRule" id="PRU00201"/>
    </source>
</evidence>
<name>A0A9Q0M020_BLOTA</name>
<protein>
    <recommendedName>
        <fullName evidence="3">T-box domain-containing protein</fullName>
    </recommendedName>
</protein>
<keyword evidence="1" id="KW-0238">DNA-binding</keyword>
<sequence>MITRLKIDNNPFAKGFRETGAGKREKKNSLIGMGNNSSGTSLPPSHHHHGHHHHAHHHAASYLLNGHDKEFRGLNAFEKYKNNNNANSSPYGKHDQHSDDEDERVDIMDDDDDDARTSSSANGGHIGNSQSGSMVDVNDFHQKLFGFDPHKPTSAIDTKGKSENVKDSFATAPNAMSSLSKFGDVESRTSNGFPGFPLPSPSSDLNQLASLYAGGNFGNGLLSAAYGFPSLFSRFYPPNSFMGNGTPAAAAATSMNNAATNAPNSNDEPMARLAAGLGTMPSWPSQPFLPPPPQRLSPNISQNSTNNTNNNNNSNSNSSSTRTTPPTTSSGNVSNPMLGPFGGGSGPNPSFPFFPPFGLHPFGLPGATAGAENFDMKNFDPRAMLSAYFGAFGNSAPLGDSGNIPNGGMLHPFGNSGGQSSLAPTTTHSNITAGSLGSSTSTATMAQSSQQTTTSSIISGGGGGGGSSNSSVSSSSKHNSPVMSTHESTKYSPLSLSSLNEQLEQGRDLLQLHETLNQRFKATSNVSSFSNNTAFGNRFFPYGIRPFLYNGQQPQSQQHYGSSGKHGNGSNDTDKSLISPKSDTGDDGLRDVKKLRCSSGASSECTSPAQSHSSGHESRCSSPQSGISQPTSPITFGTSEKVADKNGSSSKESIQELKNMQRMVEGLDNGRSNAASAATIAAT</sequence>
<feature type="region of interest" description="Disordered" evidence="2">
    <location>
        <begin position="549"/>
        <end position="683"/>
    </location>
</feature>
<proteinExistence type="predicted"/>